<evidence type="ECO:0000313" key="2">
    <source>
        <dbReference type="EMBL" id="OBA24545.1"/>
    </source>
</evidence>
<proteinExistence type="predicted"/>
<reference evidence="2 3" key="1">
    <citation type="submission" date="2016-05" db="EMBL/GenBank/DDBJ databases">
        <title>Comparative genomics of biotechnologically important yeasts.</title>
        <authorList>
            <consortium name="DOE Joint Genome Institute"/>
            <person name="Riley R."/>
            <person name="Haridas S."/>
            <person name="Wolfe K.H."/>
            <person name="Lopes M.R."/>
            <person name="Hittinger C.T."/>
            <person name="Goker M."/>
            <person name="Salamov A."/>
            <person name="Wisecaver J."/>
            <person name="Long T.M."/>
            <person name="Aerts A.L."/>
            <person name="Barry K."/>
            <person name="Choi C."/>
            <person name="Clum A."/>
            <person name="Coughlan A.Y."/>
            <person name="Deshpande S."/>
            <person name="Douglass A.P."/>
            <person name="Hanson S.J."/>
            <person name="Klenk H.-P."/>
            <person name="LaButti K."/>
            <person name="Lapidus A."/>
            <person name="Lindquist E."/>
            <person name="Lipzen A."/>
            <person name="Meier-kolthoff J.P."/>
            <person name="Ohm R.A."/>
            <person name="Otillar R.P."/>
            <person name="Pangilinan J."/>
            <person name="Peng Y."/>
            <person name="Rokas A."/>
            <person name="Rosa C.A."/>
            <person name="Scheuner C."/>
            <person name="Sibirny A.A."/>
            <person name="Slot J.C."/>
            <person name="Stielow J.B."/>
            <person name="Sun H."/>
            <person name="Kurtzman C.P."/>
            <person name="Blackwell M."/>
            <person name="Grigoriev I.V."/>
            <person name="Jeffries T.W."/>
        </authorList>
    </citation>
    <scope>NUCLEOTIDE SEQUENCE [LARGE SCALE GENOMIC DNA]</scope>
    <source>
        <strain evidence="2 3">NRRL YB-4993</strain>
    </source>
</reference>
<comment type="caution">
    <text evidence="2">The sequence shown here is derived from an EMBL/GenBank/DDBJ whole genome shotgun (WGS) entry which is preliminary data.</text>
</comment>
<evidence type="ECO:0000256" key="1">
    <source>
        <dbReference type="SAM" id="MobiDB-lite"/>
    </source>
</evidence>
<protein>
    <submittedName>
        <fullName evidence="2">Uncharacterized protein</fullName>
    </submittedName>
</protein>
<feature type="compositionally biased region" description="Polar residues" evidence="1">
    <location>
        <begin position="1"/>
        <end position="17"/>
    </location>
</feature>
<organism evidence="2 3">
    <name type="scientific">Metschnikowia bicuspidata var. bicuspidata NRRL YB-4993</name>
    <dbReference type="NCBI Taxonomy" id="869754"/>
    <lineage>
        <taxon>Eukaryota</taxon>
        <taxon>Fungi</taxon>
        <taxon>Dikarya</taxon>
        <taxon>Ascomycota</taxon>
        <taxon>Saccharomycotina</taxon>
        <taxon>Pichiomycetes</taxon>
        <taxon>Metschnikowiaceae</taxon>
        <taxon>Metschnikowia</taxon>
    </lineage>
</organism>
<accession>A0A1A0HKJ1</accession>
<gene>
    <name evidence="2" type="ORF">METBIDRAFT_30782</name>
</gene>
<keyword evidence="3" id="KW-1185">Reference proteome</keyword>
<dbReference type="EMBL" id="LXTC01000001">
    <property type="protein sequence ID" value="OBA24545.1"/>
    <property type="molecule type" value="Genomic_DNA"/>
</dbReference>
<evidence type="ECO:0000313" key="3">
    <source>
        <dbReference type="Proteomes" id="UP000092555"/>
    </source>
</evidence>
<dbReference type="GeneID" id="30028683"/>
<dbReference type="OrthoDB" id="4072912at2759"/>
<name>A0A1A0HKJ1_9ASCO</name>
<feature type="compositionally biased region" description="Polar residues" evidence="1">
    <location>
        <begin position="60"/>
        <end position="71"/>
    </location>
</feature>
<dbReference type="AlphaFoldDB" id="A0A1A0HKJ1"/>
<dbReference type="RefSeq" id="XP_018715026.1">
    <property type="nucleotide sequence ID" value="XM_018855707.1"/>
</dbReference>
<dbReference type="Proteomes" id="UP000092555">
    <property type="component" value="Unassembled WGS sequence"/>
</dbReference>
<sequence>MFDVSPVSSNLGASQNPKPDFRQDQSSGSIAPSVESLRKKNTSLRVLHPNTPLPGRWWGSQLQEKNPSGSSRIPKEKKNPFAIKNASLTHLDDESSMDEFFETVNELSLLQQADRFSEYSPLSSALEDFDPEIRPHMTEPLLPDGSPLNFSAIKLCRGETNIYSATPLARVWEFNSDTDKHEYSILNILADEFENLDEDASEPKQSLWSQFRKLTVGLNEDEYNECYPWAKYCIKSLLDGEEDSE</sequence>
<feature type="region of interest" description="Disordered" evidence="1">
    <location>
        <begin position="1"/>
        <end position="79"/>
    </location>
</feature>